<dbReference type="Proteomes" id="UP000760860">
    <property type="component" value="Unassembled WGS sequence"/>
</dbReference>
<evidence type="ECO:0000313" key="2">
    <source>
        <dbReference type="EMBL" id="KAG2885516.1"/>
    </source>
</evidence>
<comment type="caution">
    <text evidence="2">The sequence shown here is derived from an EMBL/GenBank/DDBJ whole genome shotgun (WGS) entry which is preliminary data.</text>
</comment>
<dbReference type="Proteomes" id="UP000697107">
    <property type="component" value="Unassembled WGS sequence"/>
</dbReference>
<dbReference type="EMBL" id="RCMG01000554">
    <property type="protein sequence ID" value="KAG2852235.1"/>
    <property type="molecule type" value="Genomic_DNA"/>
</dbReference>
<name>A0A8T1AS35_9STRA</name>
<dbReference type="PANTHER" id="PTHR48471">
    <property type="entry name" value="DDE TNP4 DOMAIN-CONTAINING PROTEIN"/>
    <property type="match status" value="1"/>
</dbReference>
<organism evidence="2 5">
    <name type="scientific">Phytophthora cactorum</name>
    <dbReference type="NCBI Taxonomy" id="29920"/>
    <lineage>
        <taxon>Eukaryota</taxon>
        <taxon>Sar</taxon>
        <taxon>Stramenopiles</taxon>
        <taxon>Oomycota</taxon>
        <taxon>Peronosporomycetes</taxon>
        <taxon>Peronosporales</taxon>
        <taxon>Peronosporaceae</taxon>
        <taxon>Phytophthora</taxon>
    </lineage>
</organism>
<dbReference type="PANTHER" id="PTHR48471:SF1">
    <property type="entry name" value="DDE TNP4 DOMAIN-CONTAINING PROTEIN"/>
    <property type="match status" value="1"/>
</dbReference>
<proteinExistence type="predicted"/>
<sequence>MDPEDVEDEMDAFLWVSEAYVKHEEDVCEARTELFEMLLQDEWGIAMHSQHYITVQCLDSPSDSAWMQLYERGNDLNFLNTTSLTRAALSQLLRRFSQFYRIAPASSRGRPPKLRYHHQVLGPILCFYVGSTENSTLCMVFGVPSSTLSRTLRRAEKTLAKTLEGYVPARIAWPSTARQVE</sequence>
<dbReference type="VEuPathDB" id="FungiDB:PC110_g15628"/>
<evidence type="ECO:0000313" key="3">
    <source>
        <dbReference type="EMBL" id="KAG2973243.1"/>
    </source>
</evidence>
<dbReference type="AlphaFoldDB" id="A0A8T1AS35"/>
<evidence type="ECO:0000313" key="1">
    <source>
        <dbReference type="EMBL" id="KAG2852235.1"/>
    </source>
</evidence>
<evidence type="ECO:0000313" key="5">
    <source>
        <dbReference type="Proteomes" id="UP000774804"/>
    </source>
</evidence>
<dbReference type="Proteomes" id="UP000774804">
    <property type="component" value="Unassembled WGS sequence"/>
</dbReference>
<dbReference type="Proteomes" id="UP000735874">
    <property type="component" value="Unassembled WGS sequence"/>
</dbReference>
<reference evidence="2" key="1">
    <citation type="submission" date="2018-10" db="EMBL/GenBank/DDBJ databases">
        <title>Effector identification in a new, highly contiguous assembly of the strawberry crown rot pathogen Phytophthora cactorum.</title>
        <authorList>
            <person name="Armitage A.D."/>
            <person name="Nellist C.F."/>
            <person name="Bates H."/>
            <person name="Vickerstaff R.J."/>
            <person name="Harrison R.J."/>
        </authorList>
    </citation>
    <scope>NUCLEOTIDE SEQUENCE</scope>
    <source>
        <strain evidence="1">15-7</strain>
        <strain evidence="2">4032</strain>
        <strain evidence="3">P415</strain>
        <strain evidence="4">P421</strain>
    </source>
</reference>
<gene>
    <name evidence="1" type="ORF">PC113_g15195</name>
    <name evidence="2" type="ORF">PC115_g20991</name>
    <name evidence="3" type="ORF">PC118_g15250</name>
    <name evidence="4" type="ORF">PC129_g13250</name>
</gene>
<dbReference type="EMBL" id="RCMV01000525">
    <property type="protein sequence ID" value="KAG3215877.1"/>
    <property type="molecule type" value="Genomic_DNA"/>
</dbReference>
<dbReference type="EMBL" id="RCML01000584">
    <property type="protein sequence ID" value="KAG2973243.1"/>
    <property type="molecule type" value="Genomic_DNA"/>
</dbReference>
<evidence type="ECO:0000313" key="4">
    <source>
        <dbReference type="EMBL" id="KAG3215877.1"/>
    </source>
</evidence>
<accession>A0A8T1AS35</accession>
<protein>
    <submittedName>
        <fullName evidence="2">Uncharacterized protein</fullName>
    </submittedName>
</protein>
<dbReference type="EMBL" id="RCMI01001413">
    <property type="protein sequence ID" value="KAG2885516.1"/>
    <property type="molecule type" value="Genomic_DNA"/>
</dbReference>